<evidence type="ECO:0000313" key="3">
    <source>
        <dbReference type="Proteomes" id="UP000824998"/>
    </source>
</evidence>
<accession>A0A9P7YRX4</accession>
<dbReference type="PROSITE" id="PS51186">
    <property type="entry name" value="GNAT"/>
    <property type="match status" value="1"/>
</dbReference>
<keyword evidence="3" id="KW-1185">Reference proteome</keyword>
<dbReference type="OrthoDB" id="2832510at2759"/>
<dbReference type="EMBL" id="MU251366">
    <property type="protein sequence ID" value="KAG9238704.1"/>
    <property type="molecule type" value="Genomic_DNA"/>
</dbReference>
<proteinExistence type="predicted"/>
<dbReference type="Gene3D" id="3.40.630.30">
    <property type="match status" value="1"/>
</dbReference>
<gene>
    <name evidence="2" type="ORF">BJ875DRAFT_13188</name>
</gene>
<dbReference type="InterPro" id="IPR016181">
    <property type="entry name" value="Acyl_CoA_acyltransferase"/>
</dbReference>
<evidence type="ECO:0000259" key="1">
    <source>
        <dbReference type="PROSITE" id="PS51186"/>
    </source>
</evidence>
<evidence type="ECO:0000313" key="2">
    <source>
        <dbReference type="EMBL" id="KAG9238704.1"/>
    </source>
</evidence>
<dbReference type="CDD" id="cd04301">
    <property type="entry name" value="NAT_SF"/>
    <property type="match status" value="1"/>
</dbReference>
<feature type="domain" description="N-acetyltransferase" evidence="1">
    <location>
        <begin position="155"/>
        <end position="232"/>
    </location>
</feature>
<sequence>MASQPPPQFLISEILPADIPSMIPVYNSAFKDDYLTNFTLPRAAITDTEWTRWLSHRISLSLKKPNCRNYKIFDTSTGEMAGHCRLQIPYVFSDEERREMEERDKREEEQAKREGRHKIWPTGSNLEVVELKFGALDEMKKKYVDEGEDYICQLLAIDRLYQRKGLGSMLLKHVLDMADAEGRKVYIEATDAGWPLYKKLGFEDIDIIEIDVSKWGGDRIGTNKIMMRQPKKS</sequence>
<dbReference type="GO" id="GO:0016747">
    <property type="term" value="F:acyltransferase activity, transferring groups other than amino-acyl groups"/>
    <property type="evidence" value="ECO:0007669"/>
    <property type="project" value="InterPro"/>
</dbReference>
<organism evidence="2 3">
    <name type="scientific">Amylocarpus encephaloides</name>
    <dbReference type="NCBI Taxonomy" id="45428"/>
    <lineage>
        <taxon>Eukaryota</taxon>
        <taxon>Fungi</taxon>
        <taxon>Dikarya</taxon>
        <taxon>Ascomycota</taxon>
        <taxon>Pezizomycotina</taxon>
        <taxon>Leotiomycetes</taxon>
        <taxon>Helotiales</taxon>
        <taxon>Helotiales incertae sedis</taxon>
        <taxon>Amylocarpus</taxon>
    </lineage>
</organism>
<comment type="caution">
    <text evidence="2">The sequence shown here is derived from an EMBL/GenBank/DDBJ whole genome shotgun (WGS) entry which is preliminary data.</text>
</comment>
<dbReference type="SUPFAM" id="SSF55729">
    <property type="entry name" value="Acyl-CoA N-acyltransferases (Nat)"/>
    <property type="match status" value="1"/>
</dbReference>
<reference evidence="2" key="1">
    <citation type="journal article" date="2021" name="IMA Fungus">
        <title>Genomic characterization of three marine fungi, including Emericellopsis atlantica sp. nov. with signatures of a generalist lifestyle and marine biomass degradation.</title>
        <authorList>
            <person name="Hagestad O.C."/>
            <person name="Hou L."/>
            <person name="Andersen J.H."/>
            <person name="Hansen E.H."/>
            <person name="Altermark B."/>
            <person name="Li C."/>
            <person name="Kuhnert E."/>
            <person name="Cox R.J."/>
            <person name="Crous P.W."/>
            <person name="Spatafora J.W."/>
            <person name="Lail K."/>
            <person name="Amirebrahimi M."/>
            <person name="Lipzen A."/>
            <person name="Pangilinan J."/>
            <person name="Andreopoulos W."/>
            <person name="Hayes R.D."/>
            <person name="Ng V."/>
            <person name="Grigoriev I.V."/>
            <person name="Jackson S.A."/>
            <person name="Sutton T.D.S."/>
            <person name="Dobson A.D.W."/>
            <person name="Rama T."/>
        </authorList>
    </citation>
    <scope>NUCLEOTIDE SEQUENCE</scope>
    <source>
        <strain evidence="2">TRa018bII</strain>
    </source>
</reference>
<dbReference type="Pfam" id="PF13673">
    <property type="entry name" value="Acetyltransf_10"/>
    <property type="match status" value="1"/>
</dbReference>
<dbReference type="AlphaFoldDB" id="A0A9P7YRX4"/>
<dbReference type="PANTHER" id="PTHR42791:SF2">
    <property type="entry name" value="N-ACETYLTRANSFERASE DOMAIN-CONTAINING PROTEIN"/>
    <property type="match status" value="1"/>
</dbReference>
<protein>
    <submittedName>
        <fullName evidence="2">Acyl-CoA N-acyltransferase</fullName>
    </submittedName>
</protein>
<dbReference type="PANTHER" id="PTHR42791">
    <property type="entry name" value="GNAT FAMILY ACETYLTRANSFERASE"/>
    <property type="match status" value="1"/>
</dbReference>
<dbReference type="Proteomes" id="UP000824998">
    <property type="component" value="Unassembled WGS sequence"/>
</dbReference>
<dbReference type="InterPro" id="IPR000182">
    <property type="entry name" value="GNAT_dom"/>
</dbReference>
<dbReference type="InterPro" id="IPR052523">
    <property type="entry name" value="Trichothecene_AcTrans"/>
</dbReference>
<name>A0A9P7YRX4_9HELO</name>